<dbReference type="STRING" id="494026.PGLA_09260"/>
<dbReference type="Gene3D" id="3.40.190.10">
    <property type="entry name" value="Periplasmic binding protein-like II"/>
    <property type="match status" value="2"/>
</dbReference>
<evidence type="ECO:0000313" key="4">
    <source>
        <dbReference type="Proteomes" id="UP000076967"/>
    </source>
</evidence>
<feature type="signal peptide" evidence="1">
    <location>
        <begin position="1"/>
        <end position="19"/>
    </location>
</feature>
<sequence length="334" mass="36621">MISILLICILLSLTGCGNGAISNQGTAQPSTSSEKEVQELSIMLDWYPNAVHSFLYTAQKNGYFTEQGLQVNIQMPAETNDALKLVATGKIDLALSYQPQVLMARGENIPVKSIAAIVRHPLNHLMVPAGGKVKSPKDLVGANVGYSSIPLYEAMVHTMIKNDGGDSQNVNMIDVGYDLIPSIATSKVDAIMGGFINHEQLILAKQGHPMVSLNPTEYGVPDYYELVLVASDQGLKEKPELLAKFVTAIREGQQNVHQHPDQALSVLFEHEDQTSPLDKEIETKSLQMLLPLMDAKDQPFGYQAPESWENVNQWLMNNKLLPNAVNANDAFINL</sequence>
<evidence type="ECO:0000313" key="3">
    <source>
        <dbReference type="EMBL" id="OAB43288.1"/>
    </source>
</evidence>
<proteinExistence type="predicted"/>
<feature type="domain" description="SsuA/THI5-like" evidence="2">
    <location>
        <begin position="49"/>
        <end position="263"/>
    </location>
</feature>
<dbReference type="Pfam" id="PF09084">
    <property type="entry name" value="NMT1"/>
    <property type="match status" value="1"/>
</dbReference>
<dbReference type="InterPro" id="IPR027939">
    <property type="entry name" value="NMT1/THI5"/>
</dbReference>
<dbReference type="InterPro" id="IPR015168">
    <property type="entry name" value="SsuA/THI5"/>
</dbReference>
<dbReference type="AlphaFoldDB" id="A0A162KBD7"/>
<name>A0A162KBD7_9BACL</name>
<gene>
    <name evidence="3" type="ORF">PGLA_09260</name>
</gene>
<comment type="caution">
    <text evidence="3">The sequence shown here is derived from an EMBL/GenBank/DDBJ whole genome shotgun (WGS) entry which is preliminary data.</text>
</comment>
<evidence type="ECO:0000256" key="1">
    <source>
        <dbReference type="SAM" id="SignalP"/>
    </source>
</evidence>
<dbReference type="PANTHER" id="PTHR31528:SF3">
    <property type="entry name" value="THIAMINE BIOSYNTHESIS PROTEIN HI_0357-RELATED"/>
    <property type="match status" value="1"/>
</dbReference>
<keyword evidence="1" id="KW-0732">Signal</keyword>
<dbReference type="PANTHER" id="PTHR31528">
    <property type="entry name" value="4-AMINO-5-HYDROXYMETHYL-2-METHYLPYRIMIDINE PHOSPHATE SYNTHASE THI11-RELATED"/>
    <property type="match status" value="1"/>
</dbReference>
<reference evidence="3 4" key="1">
    <citation type="submission" date="2016-03" db="EMBL/GenBank/DDBJ databases">
        <title>Draft genome sequence of Paenibacillus glacialis DSM 22343.</title>
        <authorList>
            <person name="Shin S.-K."/>
            <person name="Yi H."/>
        </authorList>
    </citation>
    <scope>NUCLEOTIDE SEQUENCE [LARGE SCALE GENOMIC DNA]</scope>
    <source>
        <strain evidence="3 4">DSM 22343</strain>
    </source>
</reference>
<feature type="chain" id="PRO_5039506824" evidence="1">
    <location>
        <begin position="20"/>
        <end position="334"/>
    </location>
</feature>
<organism evidence="3 4">
    <name type="scientific">Paenibacillus glacialis</name>
    <dbReference type="NCBI Taxonomy" id="494026"/>
    <lineage>
        <taxon>Bacteria</taxon>
        <taxon>Bacillati</taxon>
        <taxon>Bacillota</taxon>
        <taxon>Bacilli</taxon>
        <taxon>Bacillales</taxon>
        <taxon>Paenibacillaceae</taxon>
        <taxon>Paenibacillus</taxon>
    </lineage>
</organism>
<dbReference type="Proteomes" id="UP000076967">
    <property type="component" value="Unassembled WGS sequence"/>
</dbReference>
<dbReference type="GO" id="GO:0009228">
    <property type="term" value="P:thiamine biosynthetic process"/>
    <property type="evidence" value="ECO:0007669"/>
    <property type="project" value="InterPro"/>
</dbReference>
<evidence type="ECO:0000259" key="2">
    <source>
        <dbReference type="Pfam" id="PF09084"/>
    </source>
</evidence>
<protein>
    <submittedName>
        <fullName evidence="3">ABC transporter substrate-binding protein</fullName>
    </submittedName>
</protein>
<dbReference type="EMBL" id="LVJH01000016">
    <property type="protein sequence ID" value="OAB43288.1"/>
    <property type="molecule type" value="Genomic_DNA"/>
</dbReference>
<accession>A0A162KBD7</accession>
<dbReference type="SUPFAM" id="SSF53850">
    <property type="entry name" value="Periplasmic binding protein-like II"/>
    <property type="match status" value="1"/>
</dbReference>
<keyword evidence="4" id="KW-1185">Reference proteome</keyword>